<dbReference type="PANTHER" id="PTHR30457:SF0">
    <property type="entry name" value="PHOSPHATASE, PUTATIVE (AFU_ORTHOLOGUE AFUA_4G01070)-RELATED"/>
    <property type="match status" value="1"/>
</dbReference>
<evidence type="ECO:0000259" key="8">
    <source>
        <dbReference type="Pfam" id="PF01975"/>
    </source>
</evidence>
<dbReference type="PROSITE" id="PS51257">
    <property type="entry name" value="PROKAR_LIPOPROTEIN"/>
    <property type="match status" value="1"/>
</dbReference>
<dbReference type="AlphaFoldDB" id="E3IXR7"/>
<dbReference type="HOGENOM" id="CLU_962264_0_0_11"/>
<dbReference type="RefSeq" id="WP_013423345.1">
    <property type="nucleotide sequence ID" value="NC_014666.1"/>
</dbReference>
<keyword evidence="10" id="KW-1185">Reference proteome</keyword>
<keyword evidence="4" id="KW-0479">Metal-binding</keyword>
<sequence precursor="true">MGAVRQAAWAARTRLTVMAVGATAALVTGATACGGSSGGSPAAAPTTAVVTPAAPQPLTILVSNDDGVGAAGIDAVVTALRALPAVTVDVVAPATNQSGTGGKTSPTTPAHHDATTASGVAATAVDGFPADSVNVALDVLGVKPNLVVTGINQGQNLGPFVDLSGTVGAARAAAAHGIPALATSMGLGPAFDYSQAATLVTAWVTAHRATFTGTGGAALSTVTNLNIPNCGAAKIRGERELATEPTVTDMATAITNGQDCSSTANPADEVGAFNAGFATLTTIPAKPAK</sequence>
<dbReference type="GO" id="GO:0008253">
    <property type="term" value="F:5'-nucleotidase activity"/>
    <property type="evidence" value="ECO:0007669"/>
    <property type="project" value="UniProtKB-EC"/>
</dbReference>
<feature type="compositionally biased region" description="Low complexity" evidence="6">
    <location>
        <begin position="103"/>
        <end position="114"/>
    </location>
</feature>
<evidence type="ECO:0000256" key="3">
    <source>
        <dbReference type="ARBA" id="ARBA00012643"/>
    </source>
</evidence>
<feature type="chain" id="PRO_5038703523" description="5'-nucleotidase" evidence="7">
    <location>
        <begin position="33"/>
        <end position="289"/>
    </location>
</feature>
<proteinExistence type="inferred from homology"/>
<keyword evidence="7" id="KW-0732">Signal</keyword>
<dbReference type="InterPro" id="IPR036523">
    <property type="entry name" value="SurE-like_sf"/>
</dbReference>
<organism evidence="9 10">
    <name type="scientific">Pseudofrankia inefficax (strain DSM 45817 / CECT 9037 / DDB 130130 / EuI1c)</name>
    <name type="common">Frankia inefficax</name>
    <dbReference type="NCBI Taxonomy" id="298654"/>
    <lineage>
        <taxon>Bacteria</taxon>
        <taxon>Bacillati</taxon>
        <taxon>Actinomycetota</taxon>
        <taxon>Actinomycetes</taxon>
        <taxon>Frankiales</taxon>
        <taxon>Frankiaceae</taxon>
        <taxon>Pseudofrankia</taxon>
    </lineage>
</organism>
<dbReference type="STRING" id="298654.FraEuI1c_2187"/>
<evidence type="ECO:0000313" key="9">
    <source>
        <dbReference type="EMBL" id="ADP80226.1"/>
    </source>
</evidence>
<evidence type="ECO:0000256" key="1">
    <source>
        <dbReference type="ARBA" id="ARBA00000815"/>
    </source>
</evidence>
<dbReference type="InterPro" id="IPR002828">
    <property type="entry name" value="SurE-like_Pase/nucleotidase"/>
</dbReference>
<dbReference type="Proteomes" id="UP000002484">
    <property type="component" value="Chromosome"/>
</dbReference>
<gene>
    <name evidence="9" type="ordered locus">FraEuI1c_2187</name>
</gene>
<feature type="domain" description="Survival protein SurE-like phosphatase/nucleotidase" evidence="8">
    <location>
        <begin position="60"/>
        <end position="238"/>
    </location>
</feature>
<keyword evidence="5" id="KW-0378">Hydrolase</keyword>
<dbReference type="InterPro" id="IPR030048">
    <property type="entry name" value="SurE"/>
</dbReference>
<evidence type="ECO:0000256" key="4">
    <source>
        <dbReference type="ARBA" id="ARBA00022723"/>
    </source>
</evidence>
<dbReference type="KEGG" id="fri:FraEuI1c_2187"/>
<dbReference type="Pfam" id="PF01975">
    <property type="entry name" value="SurE"/>
    <property type="match status" value="1"/>
</dbReference>
<evidence type="ECO:0000256" key="7">
    <source>
        <dbReference type="SAM" id="SignalP"/>
    </source>
</evidence>
<evidence type="ECO:0000313" key="10">
    <source>
        <dbReference type="Proteomes" id="UP000002484"/>
    </source>
</evidence>
<dbReference type="eggNOG" id="COG0496">
    <property type="taxonomic scope" value="Bacteria"/>
</dbReference>
<comment type="similarity">
    <text evidence="2">Belongs to the SurE nucleotidase family.</text>
</comment>
<dbReference type="Gene3D" id="3.40.1210.10">
    <property type="entry name" value="Survival protein SurE-like phosphatase/nucleotidase"/>
    <property type="match status" value="1"/>
</dbReference>
<accession>E3IXR7</accession>
<dbReference type="GO" id="GO:0046872">
    <property type="term" value="F:metal ion binding"/>
    <property type="evidence" value="ECO:0007669"/>
    <property type="project" value="UniProtKB-KW"/>
</dbReference>
<dbReference type="PANTHER" id="PTHR30457">
    <property type="entry name" value="5'-NUCLEOTIDASE SURE"/>
    <property type="match status" value="1"/>
</dbReference>
<feature type="region of interest" description="Disordered" evidence="6">
    <location>
        <begin position="94"/>
        <end position="114"/>
    </location>
</feature>
<protein>
    <recommendedName>
        <fullName evidence="3">5'-nucleotidase</fullName>
        <ecNumber evidence="3">3.1.3.5</ecNumber>
    </recommendedName>
</protein>
<evidence type="ECO:0000256" key="6">
    <source>
        <dbReference type="SAM" id="MobiDB-lite"/>
    </source>
</evidence>
<evidence type="ECO:0000256" key="2">
    <source>
        <dbReference type="ARBA" id="ARBA00011062"/>
    </source>
</evidence>
<comment type="catalytic activity">
    <reaction evidence="1">
        <text>a ribonucleoside 5'-phosphate + H2O = a ribonucleoside + phosphate</text>
        <dbReference type="Rhea" id="RHEA:12484"/>
        <dbReference type="ChEBI" id="CHEBI:15377"/>
        <dbReference type="ChEBI" id="CHEBI:18254"/>
        <dbReference type="ChEBI" id="CHEBI:43474"/>
        <dbReference type="ChEBI" id="CHEBI:58043"/>
        <dbReference type="EC" id="3.1.3.5"/>
    </reaction>
</comment>
<dbReference type="EMBL" id="CP002299">
    <property type="protein sequence ID" value="ADP80226.1"/>
    <property type="molecule type" value="Genomic_DNA"/>
</dbReference>
<dbReference type="SUPFAM" id="SSF64167">
    <property type="entry name" value="SurE-like"/>
    <property type="match status" value="1"/>
</dbReference>
<dbReference type="InParanoid" id="E3IXR7"/>
<name>E3IXR7_PSEI1</name>
<dbReference type="EC" id="3.1.3.5" evidence="3"/>
<evidence type="ECO:0000256" key="5">
    <source>
        <dbReference type="ARBA" id="ARBA00022801"/>
    </source>
</evidence>
<feature type="signal peptide" evidence="7">
    <location>
        <begin position="1"/>
        <end position="32"/>
    </location>
</feature>
<reference evidence="9 10" key="1">
    <citation type="submission" date="2010-10" db="EMBL/GenBank/DDBJ databases">
        <title>Complete sequence of Frankia sp. EuI1c.</title>
        <authorList>
            <consortium name="US DOE Joint Genome Institute"/>
            <person name="Lucas S."/>
            <person name="Copeland A."/>
            <person name="Lapidus A."/>
            <person name="Cheng J.-F."/>
            <person name="Bruce D."/>
            <person name="Goodwin L."/>
            <person name="Pitluck S."/>
            <person name="Chertkov O."/>
            <person name="Detter J.C."/>
            <person name="Han C."/>
            <person name="Tapia R."/>
            <person name="Land M."/>
            <person name="Hauser L."/>
            <person name="Jeffries C."/>
            <person name="Kyrpides N."/>
            <person name="Ivanova N."/>
            <person name="Mikhailova N."/>
            <person name="Beauchemin N."/>
            <person name="Sen A."/>
            <person name="Sur S.A."/>
            <person name="Gtari M."/>
            <person name="Wall L."/>
            <person name="Tisa L."/>
            <person name="Woyke T."/>
        </authorList>
    </citation>
    <scope>NUCLEOTIDE SEQUENCE [LARGE SCALE GENOMIC DNA]</scope>
    <source>
        <strain evidence="10">DSM 45817 / CECT 9037 / EuI1c</strain>
    </source>
</reference>